<gene>
    <name evidence="2" type="ORF">BaOVIS_022470</name>
</gene>
<dbReference type="OrthoDB" id="372624at2759"/>
<keyword evidence="3" id="KW-1185">Reference proteome</keyword>
<dbReference type="AlphaFoldDB" id="A0A9W5TDM3"/>
<sequence>MAQDMDKGLAAPPIKTEDAVANDTDLAIKVMEVFCGGRIVTLPEPVQRSRSYRELILQEMNWMASDYYHERRWKMHAGRQISIGIKEAVMDRKRLNKNWVANECSNNVKRFWAGVIKNASHNHLMSKELSRYCMKISGKYNKYVQTDIEDTSKDYEIGAKDLIAITVPLVPLRENAPEPKAPMQKTDVIEVVALRMQSMGAELYRPLFRPPDDELDMFTMPLMDPARDNDFNALLVQNFCIKRCADLMSRSHARHENRAPHQPVLTRKFNRVTNDPNCLAISLRDFDLQIKPKALFEGLMVKSYLTPADFELLDSWMLTESASWQMLAICLTYRSSASGLYRYEYDVDYCKRMFASLKRPPRGLVNSSRRLLGPRQRNAITTFLDAPPRRHKFEPLVTLSDNGEQTKPSDSRHRVPMDIKEVLSCCNKSTQQNFRQKRKLTSKLEDKYLAHRKSASTYRDGPDSYEMDVEDAEITTSSHLDNDKHVATNTGILPKGHKGTTSVNMEINNVQINFPLSDLNVKDLEGLPVTFLQNKNGTSITGNDKTQTRGTIVLEKVDASDIKKAVIVIPKNARVEVAIASGKHKIPPCYRSDRKTDPVLHMSHIPYGEYSNRMSKQLRVGFLGIPAKMFAHSLFYSGRFSKNNRVRRVAVTIANATKTIMPQPNILYARLFEHDAVSMFARFRSLNWQRSINHAPGTRGEQLLKRYTAEVIEKKGKPPAELKLVEILAAYVDVKLARGERKRQTAFLPNKIPLKNIEQVVQNAQVMPIPPQAMMQQRNGGPMPMQHMPLPGHNISPMPAMQPAMMPQVMHMGPMQNMHMPMHPPMPQGPMPPPPNPAVPMHHMPMMPGGMKGGSMPPGSMNPGQMGPMKMPAVPIPPGSLAPGHMTPGGMHPGQMTPGKAPPGTMPGMPPPMQMNMEQMKRRPPMDMAGKRRPIMPYEQMYQPQAQGVPYRYRPMPDANMMRMRMYPMPMYSKQVPYPKAHEDPYRAPPHMQR</sequence>
<protein>
    <submittedName>
        <fullName evidence="2">HSA family protein, putative</fullName>
    </submittedName>
</protein>
<reference evidence="2" key="1">
    <citation type="submission" date="2019-12" db="EMBL/GenBank/DDBJ databases">
        <title>Genome sequence of Babesia ovis.</title>
        <authorList>
            <person name="Yamagishi J."/>
            <person name="Sevinc F."/>
            <person name="Xuan X."/>
        </authorList>
    </citation>
    <scope>NUCLEOTIDE SEQUENCE</scope>
    <source>
        <strain evidence="2">Selcuk</strain>
    </source>
</reference>
<dbReference type="EMBL" id="BLIY01000017">
    <property type="protein sequence ID" value="GFE54843.1"/>
    <property type="molecule type" value="Genomic_DNA"/>
</dbReference>
<dbReference type="Proteomes" id="UP001057455">
    <property type="component" value="Unassembled WGS sequence"/>
</dbReference>
<name>A0A9W5TDM3_BABOV</name>
<proteinExistence type="predicted"/>
<dbReference type="PROSITE" id="PS51204">
    <property type="entry name" value="HSA"/>
    <property type="match status" value="1"/>
</dbReference>
<dbReference type="InterPro" id="IPR014012">
    <property type="entry name" value="HSA_dom"/>
</dbReference>
<evidence type="ECO:0000313" key="3">
    <source>
        <dbReference type="Proteomes" id="UP001057455"/>
    </source>
</evidence>
<feature type="domain" description="HSA" evidence="1">
    <location>
        <begin position="40"/>
        <end position="113"/>
    </location>
</feature>
<accession>A0A9W5TDM3</accession>
<evidence type="ECO:0000259" key="1">
    <source>
        <dbReference type="PROSITE" id="PS51204"/>
    </source>
</evidence>
<organism evidence="2 3">
    <name type="scientific">Babesia ovis</name>
    <dbReference type="NCBI Taxonomy" id="5869"/>
    <lineage>
        <taxon>Eukaryota</taxon>
        <taxon>Sar</taxon>
        <taxon>Alveolata</taxon>
        <taxon>Apicomplexa</taxon>
        <taxon>Aconoidasida</taxon>
        <taxon>Piroplasmida</taxon>
        <taxon>Babesiidae</taxon>
        <taxon>Babesia</taxon>
    </lineage>
</organism>
<comment type="caution">
    <text evidence="2">The sequence shown here is derived from an EMBL/GenBank/DDBJ whole genome shotgun (WGS) entry which is preliminary data.</text>
</comment>
<evidence type="ECO:0000313" key="2">
    <source>
        <dbReference type="EMBL" id="GFE54843.1"/>
    </source>
</evidence>